<dbReference type="Pfam" id="PF13977">
    <property type="entry name" value="TetR_C_6"/>
    <property type="match status" value="1"/>
</dbReference>
<gene>
    <name evidence="7" type="ORF">C6P61_15450</name>
</gene>
<keyword evidence="2" id="KW-0805">Transcription regulation</keyword>
<dbReference type="InterPro" id="IPR009057">
    <property type="entry name" value="Homeodomain-like_sf"/>
</dbReference>
<name>A0A2S9KB11_9BURK</name>
<dbReference type="PANTHER" id="PTHR47506">
    <property type="entry name" value="TRANSCRIPTIONAL REGULATORY PROTEIN"/>
    <property type="match status" value="1"/>
</dbReference>
<dbReference type="PROSITE" id="PS50977">
    <property type="entry name" value="HTH_TETR_2"/>
    <property type="match status" value="1"/>
</dbReference>
<dbReference type="OrthoDB" id="5293556at2"/>
<dbReference type="Gene3D" id="1.10.357.10">
    <property type="entry name" value="Tetracycline Repressor, domain 2"/>
    <property type="match status" value="1"/>
</dbReference>
<evidence type="ECO:0000256" key="2">
    <source>
        <dbReference type="ARBA" id="ARBA00023015"/>
    </source>
</evidence>
<dbReference type="PANTHER" id="PTHR47506:SF1">
    <property type="entry name" value="HTH-TYPE TRANSCRIPTIONAL REGULATOR YJDC"/>
    <property type="match status" value="1"/>
</dbReference>
<dbReference type="Pfam" id="PF00440">
    <property type="entry name" value="TetR_N"/>
    <property type="match status" value="1"/>
</dbReference>
<keyword evidence="4" id="KW-0804">Transcription</keyword>
<evidence type="ECO:0000313" key="7">
    <source>
        <dbReference type="EMBL" id="PRD67610.1"/>
    </source>
</evidence>
<comment type="caution">
    <text evidence="7">The sequence shown here is derived from an EMBL/GenBank/DDBJ whole genome shotgun (WGS) entry which is preliminary data.</text>
</comment>
<keyword evidence="3 5" id="KW-0238">DNA-binding</keyword>
<evidence type="ECO:0000256" key="5">
    <source>
        <dbReference type="PROSITE-ProRule" id="PRU00335"/>
    </source>
</evidence>
<dbReference type="SUPFAM" id="SSF46689">
    <property type="entry name" value="Homeodomain-like"/>
    <property type="match status" value="1"/>
</dbReference>
<evidence type="ECO:0000256" key="4">
    <source>
        <dbReference type="ARBA" id="ARBA00023163"/>
    </source>
</evidence>
<evidence type="ECO:0000256" key="3">
    <source>
        <dbReference type="ARBA" id="ARBA00023125"/>
    </source>
</evidence>
<sequence>MQLVARKGVSGMTLAEVGSMAGYSRGLVAHHYGNKEQFVRALARHVQQSFSAVRAQAHASETGLDRLLHSISSYLLTPGDHRAASFAMLGEAAILGGSLQETMREYSQASRAFYAEQLRIALGKGEIRQDIDPDSMAAVILGLLRGISMQHLLDPENFPIEQISQDVLLAIKALLQR</sequence>
<dbReference type="Proteomes" id="UP000238326">
    <property type="component" value="Unassembled WGS sequence"/>
</dbReference>
<feature type="domain" description="HTH tetR-type" evidence="6">
    <location>
        <begin position="1"/>
        <end position="50"/>
    </location>
</feature>
<evidence type="ECO:0000256" key="1">
    <source>
        <dbReference type="ARBA" id="ARBA00022491"/>
    </source>
</evidence>
<dbReference type="AlphaFoldDB" id="A0A2S9KB11"/>
<organism evidence="7 8">
    <name type="scientific">Malikia spinosa</name>
    <dbReference type="NCBI Taxonomy" id="86180"/>
    <lineage>
        <taxon>Bacteria</taxon>
        <taxon>Pseudomonadati</taxon>
        <taxon>Pseudomonadota</taxon>
        <taxon>Betaproteobacteria</taxon>
        <taxon>Burkholderiales</taxon>
        <taxon>Comamonadaceae</taxon>
        <taxon>Malikia</taxon>
    </lineage>
</organism>
<keyword evidence="8" id="KW-1185">Reference proteome</keyword>
<feature type="DNA-binding region" description="H-T-H motif" evidence="5">
    <location>
        <begin position="13"/>
        <end position="32"/>
    </location>
</feature>
<dbReference type="EMBL" id="PVLR01000050">
    <property type="protein sequence ID" value="PRD67610.1"/>
    <property type="molecule type" value="Genomic_DNA"/>
</dbReference>
<keyword evidence="1" id="KW-0678">Repressor</keyword>
<evidence type="ECO:0000313" key="8">
    <source>
        <dbReference type="Proteomes" id="UP000238326"/>
    </source>
</evidence>
<dbReference type="InterPro" id="IPR039538">
    <property type="entry name" value="BetI_C"/>
</dbReference>
<reference evidence="7 8" key="1">
    <citation type="submission" date="2018-03" db="EMBL/GenBank/DDBJ databases">
        <title>Comparative genomics illustrates the genes involved in a hyperalkaliphilic mechanisms of Serpentinomonas isolated from highly-alkaline calcium-rich serpentinized springs.</title>
        <authorList>
            <person name="Suzuki S."/>
            <person name="Ishii S."/>
            <person name="Walworth N."/>
            <person name="Bird L."/>
            <person name="Kuenen J.G."/>
            <person name="Nealson K.H."/>
        </authorList>
    </citation>
    <scope>NUCLEOTIDE SEQUENCE [LARGE SCALE GENOMIC DNA]</scope>
    <source>
        <strain evidence="7 8">83</strain>
    </source>
</reference>
<dbReference type="GO" id="GO:0003677">
    <property type="term" value="F:DNA binding"/>
    <property type="evidence" value="ECO:0007669"/>
    <property type="project" value="UniProtKB-UniRule"/>
</dbReference>
<protein>
    <submittedName>
        <fullName evidence="7">TetR family transcriptional regulator</fullName>
    </submittedName>
</protein>
<dbReference type="InterPro" id="IPR001647">
    <property type="entry name" value="HTH_TetR"/>
</dbReference>
<accession>A0A2S9KB11</accession>
<proteinExistence type="predicted"/>
<dbReference type="SUPFAM" id="SSF48498">
    <property type="entry name" value="Tetracyclin repressor-like, C-terminal domain"/>
    <property type="match status" value="1"/>
</dbReference>
<evidence type="ECO:0000259" key="6">
    <source>
        <dbReference type="PROSITE" id="PS50977"/>
    </source>
</evidence>
<dbReference type="InterPro" id="IPR036271">
    <property type="entry name" value="Tet_transcr_reg_TetR-rel_C_sf"/>
</dbReference>